<proteinExistence type="predicted"/>
<protein>
    <submittedName>
        <fullName evidence="2">Acyltransferase</fullName>
    </submittedName>
</protein>
<dbReference type="SMART" id="SM00563">
    <property type="entry name" value="PlsC"/>
    <property type="match status" value="1"/>
</dbReference>
<keyword evidence="3" id="KW-1185">Reference proteome</keyword>
<dbReference type="PANTHER" id="PTHR22753:SF14">
    <property type="entry name" value="MONOACYLGLYCEROL_DIACYLGLYCEROL O-ACYLTRANSFERASE"/>
    <property type="match status" value="1"/>
</dbReference>
<accession>A0A1C4XXY6</accession>
<gene>
    <name evidence="2" type="ORF">GA0070215_10920</name>
</gene>
<evidence type="ECO:0000313" key="2">
    <source>
        <dbReference type="EMBL" id="SCF12971.1"/>
    </source>
</evidence>
<dbReference type="GO" id="GO:0016746">
    <property type="term" value="F:acyltransferase activity"/>
    <property type="evidence" value="ECO:0007669"/>
    <property type="project" value="UniProtKB-KW"/>
</dbReference>
<dbReference type="Proteomes" id="UP000198551">
    <property type="component" value="Unassembled WGS sequence"/>
</dbReference>
<dbReference type="EMBL" id="FMCV01000009">
    <property type="protein sequence ID" value="SCF12971.1"/>
    <property type="molecule type" value="Genomic_DNA"/>
</dbReference>
<evidence type="ECO:0000259" key="1">
    <source>
        <dbReference type="SMART" id="SM00563"/>
    </source>
</evidence>
<name>A0A1C4XXY6_9ACTN</name>
<organism evidence="2 3">
    <name type="scientific">Micromonospora marina</name>
    <dbReference type="NCBI Taxonomy" id="307120"/>
    <lineage>
        <taxon>Bacteria</taxon>
        <taxon>Bacillati</taxon>
        <taxon>Actinomycetota</taxon>
        <taxon>Actinomycetes</taxon>
        <taxon>Micromonosporales</taxon>
        <taxon>Micromonosporaceae</taxon>
        <taxon>Micromonospora</taxon>
    </lineage>
</organism>
<keyword evidence="2" id="KW-0012">Acyltransferase</keyword>
<reference evidence="3" key="1">
    <citation type="submission" date="2016-06" db="EMBL/GenBank/DDBJ databases">
        <authorList>
            <person name="Varghese N."/>
        </authorList>
    </citation>
    <scope>NUCLEOTIDE SEQUENCE [LARGE SCALE GENOMIC DNA]</scope>
    <source>
        <strain evidence="3">DSM 45555</strain>
    </source>
</reference>
<dbReference type="RefSeq" id="WP_091045634.1">
    <property type="nucleotide sequence ID" value="NZ_FMCV01000009.1"/>
</dbReference>
<dbReference type="GO" id="GO:0016020">
    <property type="term" value="C:membrane"/>
    <property type="evidence" value="ECO:0007669"/>
    <property type="project" value="TreeGrafter"/>
</dbReference>
<keyword evidence="2" id="KW-0808">Transferase</keyword>
<dbReference type="AlphaFoldDB" id="A0A1C4XXY6"/>
<evidence type="ECO:0000313" key="3">
    <source>
        <dbReference type="Proteomes" id="UP000198551"/>
    </source>
</evidence>
<dbReference type="InterPro" id="IPR002123">
    <property type="entry name" value="Plipid/glycerol_acylTrfase"/>
</dbReference>
<dbReference type="PANTHER" id="PTHR22753">
    <property type="entry name" value="TRANSMEMBRANE PROTEIN 68"/>
    <property type="match status" value="1"/>
</dbReference>
<feature type="domain" description="Phospholipid/glycerol acyltransferase" evidence="1">
    <location>
        <begin position="40"/>
        <end position="158"/>
    </location>
</feature>
<dbReference type="Pfam" id="PF01553">
    <property type="entry name" value="Acyltransferase"/>
    <property type="match status" value="1"/>
</dbReference>
<dbReference type="SUPFAM" id="SSF69593">
    <property type="entry name" value="Glycerol-3-phosphate (1)-acyltransferase"/>
    <property type="match status" value="1"/>
</dbReference>
<sequence>MTPQRDPAAIARAARLVRRVLVPYHRARVVGLDRIPAGPALFVGNHNGGFYTGDTYLFGAAVHRSRGLADTPWVLTHNLGLTLLGRWLRPLGAVPADLATAAALLDRGDKVLVYPGSDADGARRWTQRRRVVFEGRVGHARLAVACGVPVVPIAAAGAHNTAIVLHDGAAVARLLGTRRRLRLARWPLLLSVPWGLTFLPSVPYLPLPVRITIVVGPPIHFDRHGADAAADEVYVRSCAARVLAAVQSLLDAAG</sequence>